<protein>
    <recommendedName>
        <fullName evidence="3">Tetratricopeptide repeat protein</fullName>
    </recommendedName>
</protein>
<gene>
    <name evidence="1" type="ORF">LG219_11075</name>
</gene>
<comment type="caution">
    <text evidence="1">The sequence shown here is derived from an EMBL/GenBank/DDBJ whole genome shotgun (WGS) entry which is preliminary data.</text>
</comment>
<organism evidence="1 2">
    <name type="scientific">Deefgea salmonis</name>
    <dbReference type="NCBI Taxonomy" id="2875502"/>
    <lineage>
        <taxon>Bacteria</taxon>
        <taxon>Pseudomonadati</taxon>
        <taxon>Pseudomonadota</taxon>
        <taxon>Betaproteobacteria</taxon>
        <taxon>Neisseriales</taxon>
        <taxon>Chitinibacteraceae</taxon>
        <taxon>Deefgea</taxon>
    </lineage>
</organism>
<keyword evidence="2" id="KW-1185">Reference proteome</keyword>
<dbReference type="Gene3D" id="1.25.40.10">
    <property type="entry name" value="Tetratricopeptide repeat domain"/>
    <property type="match status" value="1"/>
</dbReference>
<dbReference type="SUPFAM" id="SSF48452">
    <property type="entry name" value="TPR-like"/>
    <property type="match status" value="1"/>
</dbReference>
<dbReference type="RefSeq" id="WP_226764558.1">
    <property type="nucleotide sequence ID" value="NZ_JAJAWG010000007.1"/>
</dbReference>
<dbReference type="EMBL" id="JAJAWG010000007">
    <property type="protein sequence ID" value="MCB5196809.1"/>
    <property type="molecule type" value="Genomic_DNA"/>
</dbReference>
<proteinExistence type="predicted"/>
<sequence length="362" mass="40777">MGFYDLRAEIEQMLLIARALVYTEPAETLRLAQFISFRAQSINDARAETQATLLIALAFRATPSVAEGVREHMAEVACQLAQHYADDESWLAAVDCHADVAYDIANYAKAMDLWLQLLKRSLAQQWPEGMARAYIGLGKLFFISEDLASSLATHLKVAPLLAQISDKNLHICHHINIAAAQLHLNHDTAAQLALDRAQALLCELPFCEFEPELHYYRAHLLRKAGHQDLAKRQLERALALSARSCNHWGKVVNMIALGELHLEQQQTHASQYFMQQALDTATEIPAKYLVQLAHAGLAKSYAASGQTDLEFTHWQQHFAIYEEIKSNNQRQQLSSSKLSDLLRHVEQETIPNSCDNQAHHQQ</sequence>
<name>A0ABS8BM68_9NEIS</name>
<evidence type="ECO:0000313" key="1">
    <source>
        <dbReference type="EMBL" id="MCB5196809.1"/>
    </source>
</evidence>
<reference evidence="1 2" key="1">
    <citation type="submission" date="2021-10" db="EMBL/GenBank/DDBJ databases">
        <authorList>
            <person name="Chen M."/>
        </authorList>
    </citation>
    <scope>NUCLEOTIDE SEQUENCE [LARGE SCALE GENOMIC DNA]</scope>
    <source>
        <strain evidence="1 2">H3-26</strain>
    </source>
</reference>
<evidence type="ECO:0000313" key="2">
    <source>
        <dbReference type="Proteomes" id="UP001198034"/>
    </source>
</evidence>
<accession>A0ABS8BM68</accession>
<evidence type="ECO:0008006" key="3">
    <source>
        <dbReference type="Google" id="ProtNLM"/>
    </source>
</evidence>
<dbReference type="InterPro" id="IPR011990">
    <property type="entry name" value="TPR-like_helical_dom_sf"/>
</dbReference>
<dbReference type="Proteomes" id="UP001198034">
    <property type="component" value="Unassembled WGS sequence"/>
</dbReference>